<gene>
    <name evidence="1" type="ORF">GCM10010361_66530</name>
</gene>
<evidence type="ECO:0000313" key="1">
    <source>
        <dbReference type="EMBL" id="GAA0491917.1"/>
    </source>
</evidence>
<organism evidence="1 2">
    <name type="scientific">Streptomyces olivaceiscleroticus</name>
    <dbReference type="NCBI Taxonomy" id="68245"/>
    <lineage>
        <taxon>Bacteria</taxon>
        <taxon>Bacillati</taxon>
        <taxon>Actinomycetota</taxon>
        <taxon>Actinomycetes</taxon>
        <taxon>Kitasatosporales</taxon>
        <taxon>Streptomycetaceae</taxon>
        <taxon>Streptomyces</taxon>
    </lineage>
</organism>
<comment type="caution">
    <text evidence="1">The sequence shown here is derived from an EMBL/GenBank/DDBJ whole genome shotgun (WGS) entry which is preliminary data.</text>
</comment>
<evidence type="ECO:0000313" key="2">
    <source>
        <dbReference type="Proteomes" id="UP001500909"/>
    </source>
</evidence>
<dbReference type="Proteomes" id="UP001500909">
    <property type="component" value="Unassembled WGS sequence"/>
</dbReference>
<sequence length="72" mass="6853">MDFTPQVETAEIADAELDNIAGGLGVVGPVADSVVGTVDGVTGGTVGNVLGTVTGTVQQATGVNVNGVVAGL</sequence>
<dbReference type="EMBL" id="BAAABY010000048">
    <property type="protein sequence ID" value="GAA0491917.1"/>
    <property type="molecule type" value="Genomic_DNA"/>
</dbReference>
<accession>A0ABN1B7N6</accession>
<protein>
    <recommendedName>
        <fullName evidence="3">Type A2 lantipeptide</fullName>
    </recommendedName>
</protein>
<proteinExistence type="predicted"/>
<keyword evidence="2" id="KW-1185">Reference proteome</keyword>
<dbReference type="RefSeq" id="WP_030610889.1">
    <property type="nucleotide sequence ID" value="NZ_BAAABY010000048.1"/>
</dbReference>
<reference evidence="1 2" key="1">
    <citation type="journal article" date="2019" name="Int. J. Syst. Evol. Microbiol.">
        <title>The Global Catalogue of Microorganisms (GCM) 10K type strain sequencing project: providing services to taxonomists for standard genome sequencing and annotation.</title>
        <authorList>
            <consortium name="The Broad Institute Genomics Platform"/>
            <consortium name="The Broad Institute Genome Sequencing Center for Infectious Disease"/>
            <person name="Wu L."/>
            <person name="Ma J."/>
        </authorList>
    </citation>
    <scope>NUCLEOTIDE SEQUENCE [LARGE SCALE GENOMIC DNA]</scope>
    <source>
        <strain evidence="1 2">JCM 4805</strain>
    </source>
</reference>
<evidence type="ECO:0008006" key="3">
    <source>
        <dbReference type="Google" id="ProtNLM"/>
    </source>
</evidence>
<name>A0ABN1B7N6_9ACTN</name>